<name>A0ABU3L742_9FLAO</name>
<dbReference type="EMBL" id="JAVTTP010000001">
    <property type="protein sequence ID" value="MDT7829566.1"/>
    <property type="molecule type" value="Genomic_DNA"/>
</dbReference>
<dbReference type="InterPro" id="IPR045749">
    <property type="entry name" value="DUF6090"/>
</dbReference>
<reference evidence="1 2" key="1">
    <citation type="submission" date="2023-09" db="EMBL/GenBank/DDBJ databases">
        <title>Novel taxa isolated from Blanes Bay.</title>
        <authorList>
            <person name="Rey-Velasco X."/>
            <person name="Lucena T."/>
        </authorList>
    </citation>
    <scope>NUCLEOTIDE SEQUENCE [LARGE SCALE GENOMIC DNA]</scope>
    <source>
        <strain evidence="1 2">S334</strain>
    </source>
</reference>
<dbReference type="RefSeq" id="WP_314015580.1">
    <property type="nucleotide sequence ID" value="NZ_JAVTTP010000001.1"/>
</dbReference>
<dbReference type="Pfam" id="PF19578">
    <property type="entry name" value="DUF6090"/>
    <property type="match status" value="1"/>
</dbReference>
<dbReference type="Proteomes" id="UP001250656">
    <property type="component" value="Unassembled WGS sequence"/>
</dbReference>
<comment type="caution">
    <text evidence="1">The sequence shown here is derived from an EMBL/GenBank/DDBJ whole genome shotgun (WGS) entry which is preliminary data.</text>
</comment>
<gene>
    <name evidence="1" type="ORF">RQM65_12890</name>
</gene>
<evidence type="ECO:0000313" key="2">
    <source>
        <dbReference type="Proteomes" id="UP001250656"/>
    </source>
</evidence>
<protein>
    <submittedName>
        <fullName evidence="1">DUF6090 family protein</fullName>
    </submittedName>
</protein>
<accession>A0ABU3L742</accession>
<sequence>MYAIGEIVLVVIGILIALAINNSNQNRAIKEKERTYLTGLKDEFQTSKSKLEKLIEVNRGNYEGAKKIIGHMSKDTIAITEQQFSELLYSSFVSDISFNPNNSLLNEMLNSGSLRDISNQRLRIYLTNWISTLEDIAKQEIELARQREKALDMFRTEENSIRTIFNLAGASQELNLPERKKQSSNLHLLNSKEFENNLLLFMLTAYATEDAHYDPLMEHLNSILELLEAEIKK</sequence>
<evidence type="ECO:0000313" key="1">
    <source>
        <dbReference type="EMBL" id="MDT7829566.1"/>
    </source>
</evidence>
<keyword evidence="2" id="KW-1185">Reference proteome</keyword>
<organism evidence="1 2">
    <name type="scientific">Pricia mediterranea</name>
    <dbReference type="NCBI Taxonomy" id="3076079"/>
    <lineage>
        <taxon>Bacteria</taxon>
        <taxon>Pseudomonadati</taxon>
        <taxon>Bacteroidota</taxon>
        <taxon>Flavobacteriia</taxon>
        <taxon>Flavobacteriales</taxon>
        <taxon>Flavobacteriaceae</taxon>
        <taxon>Pricia</taxon>
    </lineage>
</organism>
<proteinExistence type="predicted"/>